<dbReference type="InterPro" id="IPR037523">
    <property type="entry name" value="VOC_core"/>
</dbReference>
<organism evidence="2 3">
    <name type="scientific">Paradevosia shaoguanensis</name>
    <dbReference type="NCBI Taxonomy" id="1335043"/>
    <lineage>
        <taxon>Bacteria</taxon>
        <taxon>Pseudomonadati</taxon>
        <taxon>Pseudomonadota</taxon>
        <taxon>Alphaproteobacteria</taxon>
        <taxon>Hyphomicrobiales</taxon>
        <taxon>Devosiaceae</taxon>
        <taxon>Paradevosia</taxon>
    </lineage>
</organism>
<dbReference type="Proteomes" id="UP001156140">
    <property type="component" value="Unassembled WGS sequence"/>
</dbReference>
<feature type="domain" description="VOC" evidence="1">
    <location>
        <begin position="7"/>
        <end position="113"/>
    </location>
</feature>
<sequence>MTIMPLGIDNVHFTVADLEAAIGFYEAVGFKLKFRVAAAHMALFAIGGEEPGLVIRQGEDAGGGKFWVEVADAVETRKALEKLGHSTVWLETATGLTVETRDPSGNVLGFADYRKRPELARESLKAP</sequence>
<proteinExistence type="predicted"/>
<dbReference type="CDD" id="cd06587">
    <property type="entry name" value="VOC"/>
    <property type="match status" value="1"/>
</dbReference>
<dbReference type="SUPFAM" id="SSF54593">
    <property type="entry name" value="Glyoxalase/Bleomycin resistance protein/Dihydroxybiphenyl dioxygenase"/>
    <property type="match status" value="1"/>
</dbReference>
<reference evidence="2" key="1">
    <citation type="submission" date="2022-03" db="EMBL/GenBank/DDBJ databases">
        <title>The complete genome sequence of a Methyloterrigena soli.</title>
        <authorList>
            <person name="Zi Z."/>
        </authorList>
    </citation>
    <scope>NUCLEOTIDE SEQUENCE</scope>
    <source>
        <strain evidence="2">M48</strain>
    </source>
</reference>
<dbReference type="EMBL" id="JALAZD010000002">
    <property type="protein sequence ID" value="MCI0128378.1"/>
    <property type="molecule type" value="Genomic_DNA"/>
</dbReference>
<evidence type="ECO:0000259" key="1">
    <source>
        <dbReference type="PROSITE" id="PS51819"/>
    </source>
</evidence>
<evidence type="ECO:0000313" key="3">
    <source>
        <dbReference type="Proteomes" id="UP001156140"/>
    </source>
</evidence>
<dbReference type="RefSeq" id="WP_281736565.1">
    <property type="nucleotide sequence ID" value="NZ_JAKETQ010000002.1"/>
</dbReference>
<comment type="caution">
    <text evidence="2">The sequence shown here is derived from an EMBL/GenBank/DDBJ whole genome shotgun (WGS) entry which is preliminary data.</text>
</comment>
<dbReference type="InterPro" id="IPR029068">
    <property type="entry name" value="Glyas_Bleomycin-R_OHBP_Dase"/>
</dbReference>
<protein>
    <submittedName>
        <fullName evidence="2">VOC family protein</fullName>
    </submittedName>
</protein>
<dbReference type="PROSITE" id="PS51819">
    <property type="entry name" value="VOC"/>
    <property type="match status" value="1"/>
</dbReference>
<name>A0AA41QPT4_9HYPH</name>
<dbReference type="Pfam" id="PF00903">
    <property type="entry name" value="Glyoxalase"/>
    <property type="match status" value="1"/>
</dbReference>
<dbReference type="Gene3D" id="3.10.180.10">
    <property type="entry name" value="2,3-Dihydroxybiphenyl 1,2-Dioxygenase, domain 1"/>
    <property type="match status" value="1"/>
</dbReference>
<gene>
    <name evidence="2" type="ORF">ML536_16225</name>
</gene>
<dbReference type="InterPro" id="IPR004360">
    <property type="entry name" value="Glyas_Fos-R_dOase_dom"/>
</dbReference>
<evidence type="ECO:0000313" key="2">
    <source>
        <dbReference type="EMBL" id="MCI0128378.1"/>
    </source>
</evidence>
<keyword evidence="3" id="KW-1185">Reference proteome</keyword>
<dbReference type="AlphaFoldDB" id="A0AA41QPT4"/>
<accession>A0AA41QPT4</accession>